<proteinExistence type="predicted"/>
<gene>
    <name evidence="1" type="ORF">FJTKL_05851</name>
</gene>
<dbReference type="Proteomes" id="UP001600888">
    <property type="component" value="Unassembled WGS sequence"/>
</dbReference>
<sequence length="82" mass="9477">MRSLIKKRLCEGDFSTAAFTTPRPFLYHYEVSSMSNSEFFHLGRGMHDDIQKREDQLVANRFGGKQKIWGRRIPDPSKDSGV</sequence>
<name>A0ABR4EY43_9PEZI</name>
<protein>
    <submittedName>
        <fullName evidence="1">Uncharacterized protein</fullName>
    </submittedName>
</protein>
<evidence type="ECO:0000313" key="1">
    <source>
        <dbReference type="EMBL" id="KAL2287378.1"/>
    </source>
</evidence>
<dbReference type="EMBL" id="JBAWTH010000020">
    <property type="protein sequence ID" value="KAL2287378.1"/>
    <property type="molecule type" value="Genomic_DNA"/>
</dbReference>
<evidence type="ECO:0000313" key="2">
    <source>
        <dbReference type="Proteomes" id="UP001600888"/>
    </source>
</evidence>
<reference evidence="1 2" key="1">
    <citation type="submission" date="2024-03" db="EMBL/GenBank/DDBJ databases">
        <title>A high-quality draft genome sequence of Diaporthe vaccinii, a causative agent of upright dieback and viscid rot disease in cranberry plants.</title>
        <authorList>
            <person name="Sarrasin M."/>
            <person name="Lang B.F."/>
            <person name="Burger G."/>
        </authorList>
    </citation>
    <scope>NUCLEOTIDE SEQUENCE [LARGE SCALE GENOMIC DNA]</scope>
    <source>
        <strain evidence="1 2">IS7</strain>
    </source>
</reference>
<keyword evidence="2" id="KW-1185">Reference proteome</keyword>
<organism evidence="1 2">
    <name type="scientific">Diaporthe vaccinii</name>
    <dbReference type="NCBI Taxonomy" id="105482"/>
    <lineage>
        <taxon>Eukaryota</taxon>
        <taxon>Fungi</taxon>
        <taxon>Dikarya</taxon>
        <taxon>Ascomycota</taxon>
        <taxon>Pezizomycotina</taxon>
        <taxon>Sordariomycetes</taxon>
        <taxon>Sordariomycetidae</taxon>
        <taxon>Diaporthales</taxon>
        <taxon>Diaporthaceae</taxon>
        <taxon>Diaporthe</taxon>
        <taxon>Diaporthe eres species complex</taxon>
    </lineage>
</organism>
<accession>A0ABR4EY43</accession>
<comment type="caution">
    <text evidence="1">The sequence shown here is derived from an EMBL/GenBank/DDBJ whole genome shotgun (WGS) entry which is preliminary data.</text>
</comment>